<dbReference type="EMBL" id="CP041186">
    <property type="protein sequence ID" value="QDG52046.1"/>
    <property type="molecule type" value="Genomic_DNA"/>
</dbReference>
<feature type="signal peptide" evidence="2">
    <location>
        <begin position="1"/>
        <end position="22"/>
    </location>
</feature>
<dbReference type="RefSeq" id="WP_141198523.1">
    <property type="nucleotide sequence ID" value="NZ_CP041186.1"/>
</dbReference>
<evidence type="ECO:0000313" key="3">
    <source>
        <dbReference type="EMBL" id="QDG52046.1"/>
    </source>
</evidence>
<accession>A0A4Y6PUN2</accession>
<protein>
    <submittedName>
        <fullName evidence="3">Uncharacterized protein</fullName>
    </submittedName>
</protein>
<organism evidence="3 4">
    <name type="scientific">Persicimonas caeni</name>
    <dbReference type="NCBI Taxonomy" id="2292766"/>
    <lineage>
        <taxon>Bacteria</taxon>
        <taxon>Deltaproteobacteria</taxon>
        <taxon>Bradymonadales</taxon>
        <taxon>Bradymonadaceae</taxon>
        <taxon>Persicimonas</taxon>
    </lineage>
</organism>
<dbReference type="AlphaFoldDB" id="A0A4Y6PUN2"/>
<name>A0A4Y6PUN2_PERCE</name>
<evidence type="ECO:0000256" key="1">
    <source>
        <dbReference type="SAM" id="MobiDB-lite"/>
    </source>
</evidence>
<keyword evidence="4" id="KW-1185">Reference proteome</keyword>
<accession>A0A5B8Y7Y5</accession>
<feature type="region of interest" description="Disordered" evidence="1">
    <location>
        <begin position="53"/>
        <end position="72"/>
    </location>
</feature>
<evidence type="ECO:0000313" key="4">
    <source>
        <dbReference type="Proteomes" id="UP000315995"/>
    </source>
</evidence>
<gene>
    <name evidence="3" type="ORF">FIV42_15240</name>
</gene>
<sequence>MRNVRLYLCSVLFVTVATLVVAASVTPARAEEPSKIKELQAEVERLKTELAQCRKQNHKSSDSDSLSSSDESQRLKKACVNMKLAPKHAKILDLVKIEFKPDDSQCIFVAKAKVAIKHFPFVFAEFDADDIKLDRNISVFNNLKPGDKVRDNFSVEEQTVRIESAPY</sequence>
<proteinExistence type="predicted"/>
<feature type="chain" id="PRO_5030106479" evidence="2">
    <location>
        <begin position="23"/>
        <end position="167"/>
    </location>
</feature>
<keyword evidence="2" id="KW-0732">Signal</keyword>
<dbReference type="Proteomes" id="UP000315995">
    <property type="component" value="Chromosome"/>
</dbReference>
<evidence type="ECO:0000256" key="2">
    <source>
        <dbReference type="SAM" id="SignalP"/>
    </source>
</evidence>
<reference evidence="3 4" key="1">
    <citation type="submission" date="2019-06" db="EMBL/GenBank/DDBJ databases">
        <title>Persicimonas caeni gen. nov., sp. nov., a predatory bacterium isolated from solar saltern.</title>
        <authorList>
            <person name="Wang S."/>
        </authorList>
    </citation>
    <scope>NUCLEOTIDE SEQUENCE [LARGE SCALE GENOMIC DNA]</scope>
    <source>
        <strain evidence="3 4">YN101</strain>
    </source>
</reference>